<dbReference type="Gene3D" id="2.60.40.1120">
    <property type="entry name" value="Carboxypeptidase-like, regulatory domain"/>
    <property type="match status" value="1"/>
</dbReference>
<gene>
    <name evidence="2" type="ORF">SAMN04488090_4282</name>
</gene>
<evidence type="ECO:0000256" key="1">
    <source>
        <dbReference type="SAM" id="SignalP"/>
    </source>
</evidence>
<dbReference type="InterPro" id="IPR025345">
    <property type="entry name" value="DUF4249"/>
</dbReference>
<dbReference type="Pfam" id="PF14054">
    <property type="entry name" value="DUF4249"/>
    <property type="match status" value="1"/>
</dbReference>
<name>A0A1G9W7W2_9BACT</name>
<dbReference type="RefSeq" id="WP_093207717.1">
    <property type="nucleotide sequence ID" value="NZ_FNGS01000009.1"/>
</dbReference>
<keyword evidence="3" id="KW-1185">Reference proteome</keyword>
<dbReference type="EMBL" id="FNGS01000009">
    <property type="protein sequence ID" value="SDM80612.1"/>
    <property type="molecule type" value="Genomic_DNA"/>
</dbReference>
<feature type="chain" id="PRO_5011655713" description="DUF4249 domain-containing protein" evidence="1">
    <location>
        <begin position="21"/>
        <end position="295"/>
    </location>
</feature>
<evidence type="ECO:0000313" key="2">
    <source>
        <dbReference type="EMBL" id="SDM80612.1"/>
    </source>
</evidence>
<keyword evidence="1" id="KW-0732">Signal</keyword>
<dbReference type="STRING" id="563176.SAMN04488090_4282"/>
<evidence type="ECO:0000313" key="3">
    <source>
        <dbReference type="Proteomes" id="UP000198901"/>
    </source>
</evidence>
<protein>
    <recommendedName>
        <fullName evidence="4">DUF4249 domain-containing protein</fullName>
    </recommendedName>
</protein>
<sequence length="295" mass="31713">MKKALFFSALSLIATLSSCVKDSSDVLVATTPKLVVESYLNPADAEISVLVNGSRPIDGAGSGDRGNVNPVKNATVLLSNGTKEVTLLSAGTNVYKIAASALPLRPGQTYTLKVSAAGYPATDATCTIPKGISEPESVDGDLQYTLTDAPSSTYTVYRKRTMKWSPSETGRKYYMVGSGEGSVSSTRVNGRDSVSVRLSNMEVVAFLHDDSNTSYTTPQLAYPVGKAKADKKLIKGVPVFAFAYQVDRNYYEFFRTAKLQREVGDNPFAEAVPVFTNIRNGLGVFGAYVARIQRL</sequence>
<accession>A0A1G9W7W2</accession>
<proteinExistence type="predicted"/>
<organism evidence="2 3">
    <name type="scientific">Siphonobacter aquaeclarae</name>
    <dbReference type="NCBI Taxonomy" id="563176"/>
    <lineage>
        <taxon>Bacteria</taxon>
        <taxon>Pseudomonadati</taxon>
        <taxon>Bacteroidota</taxon>
        <taxon>Cytophagia</taxon>
        <taxon>Cytophagales</taxon>
        <taxon>Cytophagaceae</taxon>
        <taxon>Siphonobacter</taxon>
    </lineage>
</organism>
<evidence type="ECO:0008006" key="4">
    <source>
        <dbReference type="Google" id="ProtNLM"/>
    </source>
</evidence>
<reference evidence="2 3" key="1">
    <citation type="submission" date="2016-10" db="EMBL/GenBank/DDBJ databases">
        <authorList>
            <person name="de Groot N.N."/>
        </authorList>
    </citation>
    <scope>NUCLEOTIDE SEQUENCE [LARGE SCALE GENOMIC DNA]</scope>
    <source>
        <strain evidence="2 3">DSM 21668</strain>
    </source>
</reference>
<dbReference type="Proteomes" id="UP000198901">
    <property type="component" value="Unassembled WGS sequence"/>
</dbReference>
<dbReference type="PROSITE" id="PS51257">
    <property type="entry name" value="PROKAR_LIPOPROTEIN"/>
    <property type="match status" value="1"/>
</dbReference>
<dbReference type="AlphaFoldDB" id="A0A1G9W7W2"/>
<feature type="signal peptide" evidence="1">
    <location>
        <begin position="1"/>
        <end position="20"/>
    </location>
</feature>
<dbReference type="OrthoDB" id="1115009at2"/>